<name>A0ABZ2XZS3_9RHOB</name>
<gene>
    <name evidence="3" type="primary">ureD</name>
    <name evidence="4" type="ORF">QEZ52_21805</name>
</gene>
<keyword evidence="3" id="KW-0963">Cytoplasm</keyword>
<comment type="function">
    <text evidence="3">Required for maturation of urease via the functional incorporation of the urease nickel metallocenter.</text>
</comment>
<evidence type="ECO:0000256" key="1">
    <source>
        <dbReference type="ARBA" id="ARBA00007177"/>
    </source>
</evidence>
<dbReference type="InterPro" id="IPR002669">
    <property type="entry name" value="UreD"/>
</dbReference>
<keyword evidence="2 3" id="KW-0143">Chaperone</keyword>
<comment type="similarity">
    <text evidence="1 3">Belongs to the UreD family.</text>
</comment>
<dbReference type="HAMAP" id="MF_01384">
    <property type="entry name" value="UreD"/>
    <property type="match status" value="1"/>
</dbReference>
<reference evidence="4 5" key="1">
    <citation type="submission" date="2023-04" db="EMBL/GenBank/DDBJ databases">
        <title>Complete genome sequence of Alisedimentitalea scapharcae.</title>
        <authorList>
            <person name="Rong J.-C."/>
            <person name="Yi M.-L."/>
            <person name="Zhao Q."/>
        </authorList>
    </citation>
    <scope>NUCLEOTIDE SEQUENCE [LARGE SCALE GENOMIC DNA]</scope>
    <source>
        <strain evidence="4 5">KCTC 42119</strain>
        <plasmid evidence="4 5">unnamed4</plasmid>
    </source>
</reference>
<sequence length="257" mass="28035">MRVSTKRVGGRTVLDGLRQSGSFKCLFPKARGGAMDAVLLNTAGGITGGDQFSFSGHVAANTALTLTTQTCERAYRAQPNQTGQIRNRIRVEPGARLNWLPQETILFNGSALDRRLNINLALDASLLMVEPLVFGRPAMGETLTDIRFRDRIEIRREGAPLFFDSVVLSGDLHAHLSKPFIANGAGATALTVLVAKDAERHLGPLREVLPETGGVSMIQPDVLVLRLLAVDDFTLRQTLLPVLQRLNGSDLPRCWMI</sequence>
<dbReference type="Proteomes" id="UP001623232">
    <property type="component" value="Plasmid unnamed4"/>
</dbReference>
<comment type="subcellular location">
    <subcellularLocation>
        <location evidence="3">Cytoplasm</location>
    </subcellularLocation>
</comment>
<geneLocation type="plasmid" evidence="4 5">
    <name>unnamed4</name>
</geneLocation>
<protein>
    <recommendedName>
        <fullName evidence="3">Urease accessory protein UreD</fullName>
    </recommendedName>
</protein>
<comment type="subunit">
    <text evidence="3">UreD, UreF and UreG form a complex that acts as a GTP-hydrolysis-dependent molecular chaperone, activating the urease apoprotein by helping to assemble the nickel containing metallocenter of UreC. The UreE protein probably delivers the nickel.</text>
</comment>
<dbReference type="EMBL" id="CP123585">
    <property type="protein sequence ID" value="WZK91198.1"/>
    <property type="molecule type" value="Genomic_DNA"/>
</dbReference>
<dbReference type="PANTHER" id="PTHR33643:SF1">
    <property type="entry name" value="UREASE ACCESSORY PROTEIN D"/>
    <property type="match status" value="1"/>
</dbReference>
<dbReference type="PANTHER" id="PTHR33643">
    <property type="entry name" value="UREASE ACCESSORY PROTEIN D"/>
    <property type="match status" value="1"/>
</dbReference>
<keyword evidence="5" id="KW-1185">Reference proteome</keyword>
<evidence type="ECO:0000256" key="3">
    <source>
        <dbReference type="HAMAP-Rule" id="MF_01384"/>
    </source>
</evidence>
<organism evidence="4 5">
    <name type="scientific">Aliisedimentitalea scapharcae</name>
    <dbReference type="NCBI Taxonomy" id="1524259"/>
    <lineage>
        <taxon>Bacteria</taxon>
        <taxon>Pseudomonadati</taxon>
        <taxon>Pseudomonadota</taxon>
        <taxon>Alphaproteobacteria</taxon>
        <taxon>Rhodobacterales</taxon>
        <taxon>Roseobacteraceae</taxon>
        <taxon>Aliisedimentitalea</taxon>
    </lineage>
</organism>
<accession>A0ABZ2XZS3</accession>
<keyword evidence="4" id="KW-0614">Plasmid</keyword>
<dbReference type="Pfam" id="PF01774">
    <property type="entry name" value="UreD"/>
    <property type="match status" value="1"/>
</dbReference>
<keyword evidence="3" id="KW-0996">Nickel insertion</keyword>
<evidence type="ECO:0000313" key="5">
    <source>
        <dbReference type="Proteomes" id="UP001623232"/>
    </source>
</evidence>
<evidence type="ECO:0000313" key="4">
    <source>
        <dbReference type="EMBL" id="WZK91198.1"/>
    </source>
</evidence>
<proteinExistence type="inferred from homology"/>
<evidence type="ECO:0000256" key="2">
    <source>
        <dbReference type="ARBA" id="ARBA00023186"/>
    </source>
</evidence>